<keyword evidence="3" id="KW-0808">Transferase</keyword>
<dbReference type="RefSeq" id="WP_258825897.1">
    <property type="nucleotide sequence ID" value="NZ_JANUHA010000001.1"/>
</dbReference>
<name>A0ABT2AF49_9BURK</name>
<evidence type="ECO:0000256" key="1">
    <source>
        <dbReference type="SAM" id="MobiDB-lite"/>
    </source>
</evidence>
<sequence>MRRLKVLTWHTHGSYLHYLSHAPHDFYVLSRPGCPPGYGGRCGSMPWRDNVIDLPAEQACEREFDCILFQDDYQWEKDQFELLTPAQRALPRIYLEHDPPLAHPTNSRHPVDDPGVLLVHVTPFNALMWDSGRTRVQVIEHGVPETPGLPHTGELARGLVVSNHLARRGRRMGPDLFLQARQTVPLDLVGMAADELGGIGEIEHARLPAFMARYRFLFSPIRYSSLGLAVIEAMTAGLPVVAFGTAEMATVIENGVSGFTGTRMPALLGHMQELIDDPLLARQLGEGARRAARARFSIDRFSSDWDAALRHVTGTGGSGSRSAAAPTRQENV</sequence>
<reference evidence="3 4" key="1">
    <citation type="submission" date="2022-08" db="EMBL/GenBank/DDBJ databases">
        <title>Reclassification of Massilia species as members of the genera Telluria, Duganella, Pseudoduganella, Mokoshia gen. nov. and Zemynaea gen. nov. using orthogonal and non-orthogonal genome-based approaches.</title>
        <authorList>
            <person name="Bowman J.P."/>
        </authorList>
    </citation>
    <scope>NUCLEOTIDE SEQUENCE [LARGE SCALE GENOMIC DNA]</scope>
    <source>
        <strain evidence="3 4">JCM 31661</strain>
    </source>
</reference>
<dbReference type="GO" id="GO:0016757">
    <property type="term" value="F:glycosyltransferase activity"/>
    <property type="evidence" value="ECO:0007669"/>
    <property type="project" value="UniProtKB-KW"/>
</dbReference>
<protein>
    <submittedName>
        <fullName evidence="3">Glycosyltransferase</fullName>
        <ecNumber evidence="3">2.4.-.-</ecNumber>
    </submittedName>
</protein>
<evidence type="ECO:0000313" key="4">
    <source>
        <dbReference type="Proteomes" id="UP001206572"/>
    </source>
</evidence>
<comment type="caution">
    <text evidence="3">The sequence shown here is derived from an EMBL/GenBank/DDBJ whole genome shotgun (WGS) entry which is preliminary data.</text>
</comment>
<accession>A0ABT2AF49</accession>
<dbReference type="PANTHER" id="PTHR12526:SF627">
    <property type="entry name" value="D-RHAMNOSYLTRANSFERASE WBPZ"/>
    <property type="match status" value="1"/>
</dbReference>
<dbReference type="Proteomes" id="UP001206572">
    <property type="component" value="Unassembled WGS sequence"/>
</dbReference>
<dbReference type="SUPFAM" id="SSF53756">
    <property type="entry name" value="UDP-Glycosyltransferase/glycogen phosphorylase"/>
    <property type="match status" value="1"/>
</dbReference>
<feature type="compositionally biased region" description="Low complexity" evidence="1">
    <location>
        <begin position="320"/>
        <end position="332"/>
    </location>
</feature>
<feature type="domain" description="Glycosyl transferase family 1" evidence="2">
    <location>
        <begin position="199"/>
        <end position="290"/>
    </location>
</feature>
<feature type="region of interest" description="Disordered" evidence="1">
    <location>
        <begin position="313"/>
        <end position="332"/>
    </location>
</feature>
<dbReference type="PANTHER" id="PTHR12526">
    <property type="entry name" value="GLYCOSYLTRANSFERASE"/>
    <property type="match status" value="1"/>
</dbReference>
<evidence type="ECO:0000313" key="3">
    <source>
        <dbReference type="EMBL" id="MCS0594805.1"/>
    </source>
</evidence>
<dbReference type="EMBL" id="JANUHA010000001">
    <property type="protein sequence ID" value="MCS0594805.1"/>
    <property type="molecule type" value="Genomic_DNA"/>
</dbReference>
<dbReference type="Pfam" id="PF00534">
    <property type="entry name" value="Glycos_transf_1"/>
    <property type="match status" value="1"/>
</dbReference>
<keyword evidence="3" id="KW-0328">Glycosyltransferase</keyword>
<dbReference type="InterPro" id="IPR001296">
    <property type="entry name" value="Glyco_trans_1"/>
</dbReference>
<dbReference type="EC" id="2.4.-.-" evidence="3"/>
<gene>
    <name evidence="3" type="ORF">NX780_00430</name>
</gene>
<evidence type="ECO:0000259" key="2">
    <source>
        <dbReference type="Pfam" id="PF00534"/>
    </source>
</evidence>
<keyword evidence="4" id="KW-1185">Reference proteome</keyword>
<organism evidence="3 4">
    <name type="scientific">Massilia agri</name>
    <dbReference type="NCBI Taxonomy" id="1886785"/>
    <lineage>
        <taxon>Bacteria</taxon>
        <taxon>Pseudomonadati</taxon>
        <taxon>Pseudomonadota</taxon>
        <taxon>Betaproteobacteria</taxon>
        <taxon>Burkholderiales</taxon>
        <taxon>Oxalobacteraceae</taxon>
        <taxon>Telluria group</taxon>
        <taxon>Massilia</taxon>
    </lineage>
</organism>
<proteinExistence type="predicted"/>
<dbReference type="Gene3D" id="3.40.50.2000">
    <property type="entry name" value="Glycogen Phosphorylase B"/>
    <property type="match status" value="1"/>
</dbReference>